<reference evidence="3 4" key="2">
    <citation type="submission" date="2019-09" db="EMBL/GenBank/DDBJ databases">
        <authorList>
            <person name="Jin C."/>
        </authorList>
    </citation>
    <scope>NUCLEOTIDE SEQUENCE [LARGE SCALE GENOMIC DNA]</scope>
    <source>
        <strain evidence="3 4">AN110305</strain>
    </source>
</reference>
<gene>
    <name evidence="3" type="ORF">F0L68_09075</name>
</gene>
<sequence>MAVQRGPERWLLILLVVGLAGIGAAAAAWWPSSGASTTDGGQPVSATVVTPAPCEGANAYDTVELKLGNDVRQARLNGCGHRKGEVVDVLLPSNTDGQFQVETADSRPTAVNLHRRLSALLLCLSALAGASYAVAVGRRRDLAARAATPTGDDTAPKPTEAVAAAEPAAVAPAPFEFAPAPPINAAPIDAAEAEAAEKASVEEVSAELAGLSGSQTGQGTDGFPRPQ</sequence>
<evidence type="ECO:0000313" key="4">
    <source>
        <dbReference type="Proteomes" id="UP000323454"/>
    </source>
</evidence>
<feature type="transmembrane region" description="Helical" evidence="2">
    <location>
        <begin position="117"/>
        <end position="135"/>
    </location>
</feature>
<keyword evidence="2" id="KW-0472">Membrane</keyword>
<evidence type="ECO:0000256" key="2">
    <source>
        <dbReference type="SAM" id="Phobius"/>
    </source>
</evidence>
<name>A0A5B2XL33_9PSEU</name>
<dbReference type="EMBL" id="VUOB01000014">
    <property type="protein sequence ID" value="KAA2263814.1"/>
    <property type="molecule type" value="Genomic_DNA"/>
</dbReference>
<comment type="caution">
    <text evidence="3">The sequence shown here is derived from an EMBL/GenBank/DDBJ whole genome shotgun (WGS) entry which is preliminary data.</text>
</comment>
<feature type="transmembrane region" description="Helical" evidence="2">
    <location>
        <begin position="12"/>
        <end position="30"/>
    </location>
</feature>
<reference evidence="3 4" key="1">
    <citation type="submission" date="2019-09" db="EMBL/GenBank/DDBJ databases">
        <title>Goodfellowia gen. nov., a new genus of the Pseudonocardineae related to Actinoalloteichus, containing Goodfellowia coeruleoviolacea gen. nov., comb. nov. gen. nov., comb. nov.</title>
        <authorList>
            <person name="Labeda D."/>
        </authorList>
    </citation>
    <scope>NUCLEOTIDE SEQUENCE [LARGE SCALE GENOMIC DNA]</scope>
    <source>
        <strain evidence="3 4">AN110305</strain>
    </source>
</reference>
<feature type="region of interest" description="Disordered" evidence="1">
    <location>
        <begin position="194"/>
        <end position="227"/>
    </location>
</feature>
<proteinExistence type="predicted"/>
<dbReference type="AlphaFoldDB" id="A0A5B2XL33"/>
<keyword evidence="4" id="KW-1185">Reference proteome</keyword>
<evidence type="ECO:0000256" key="1">
    <source>
        <dbReference type="SAM" id="MobiDB-lite"/>
    </source>
</evidence>
<dbReference type="RefSeq" id="WP_149849045.1">
    <property type="nucleotide sequence ID" value="NZ_VUOB01000014.1"/>
</dbReference>
<organism evidence="3 4">
    <name type="scientific">Solihabitans fulvus</name>
    <dbReference type="NCBI Taxonomy" id="1892852"/>
    <lineage>
        <taxon>Bacteria</taxon>
        <taxon>Bacillati</taxon>
        <taxon>Actinomycetota</taxon>
        <taxon>Actinomycetes</taxon>
        <taxon>Pseudonocardiales</taxon>
        <taxon>Pseudonocardiaceae</taxon>
        <taxon>Solihabitans</taxon>
    </lineage>
</organism>
<protein>
    <submittedName>
        <fullName evidence="3">Uncharacterized protein</fullName>
    </submittedName>
</protein>
<feature type="region of interest" description="Disordered" evidence="1">
    <location>
        <begin position="146"/>
        <end position="166"/>
    </location>
</feature>
<keyword evidence="2" id="KW-0812">Transmembrane</keyword>
<accession>A0A5B2XL33</accession>
<dbReference type="Proteomes" id="UP000323454">
    <property type="component" value="Unassembled WGS sequence"/>
</dbReference>
<evidence type="ECO:0000313" key="3">
    <source>
        <dbReference type="EMBL" id="KAA2263814.1"/>
    </source>
</evidence>
<keyword evidence="2" id="KW-1133">Transmembrane helix</keyword>
<dbReference type="OrthoDB" id="5189203at2"/>
<feature type="compositionally biased region" description="Low complexity" evidence="1">
    <location>
        <begin position="156"/>
        <end position="166"/>
    </location>
</feature>